<keyword evidence="1" id="KW-1133">Transmembrane helix</keyword>
<feature type="transmembrane region" description="Helical" evidence="1">
    <location>
        <begin position="90"/>
        <end position="111"/>
    </location>
</feature>
<evidence type="ECO:0000313" key="2">
    <source>
        <dbReference type="EMBL" id="KHD74048.1"/>
    </source>
</evidence>
<comment type="caution">
    <text evidence="2">The sequence shown here is derived from an EMBL/GenBank/DDBJ whole genome shotgun (WGS) entry which is preliminary data.</text>
</comment>
<keyword evidence="1" id="KW-0812">Transmembrane</keyword>
<dbReference type="eggNOG" id="COG0443">
    <property type="taxonomic scope" value="Bacteria"/>
</dbReference>
<gene>
    <name evidence="2" type="ORF">MB27_31160</name>
</gene>
<evidence type="ECO:0000256" key="1">
    <source>
        <dbReference type="SAM" id="Phobius"/>
    </source>
</evidence>
<feature type="transmembrane region" description="Helical" evidence="1">
    <location>
        <begin position="251"/>
        <end position="274"/>
    </location>
</feature>
<feature type="transmembrane region" description="Helical" evidence="1">
    <location>
        <begin position="123"/>
        <end position="145"/>
    </location>
</feature>
<dbReference type="EMBL" id="JRTT01000060">
    <property type="protein sequence ID" value="KHD74048.1"/>
    <property type="molecule type" value="Genomic_DNA"/>
</dbReference>
<protein>
    <submittedName>
        <fullName evidence="2">Uncharacterized protein</fullName>
    </submittedName>
</protein>
<sequence length="282" mass="29214">MRLPRTRLTLASLARIAVLAACSVALFLQTVTSAYVSKIGGTIVWVLFQVENLGLAAALAALTAWAAAQLAPTTWVLAKQADDEVTTGTLLRRGFLGAAALGLAIAGLWGLGASIGVGKTDETYLTVALAATAPIALSAAVIALVAPRIPAPSLLAWLHRASPPVLPIALATVGVYAQWTVYTTRHLPYLNFAFGLLEIGGAALLGVATALTATRQPLLRIIAAVILGVGYVLVADVSTTGYLTIAYTVLLAWWAITTAVATMMTGSTGISAWLTRMITPPK</sequence>
<keyword evidence="1" id="KW-0472">Membrane</keyword>
<dbReference type="AlphaFoldDB" id="A0A0A6UG28"/>
<feature type="transmembrane region" description="Helical" evidence="1">
    <location>
        <begin position="157"/>
        <end position="177"/>
    </location>
</feature>
<dbReference type="Proteomes" id="UP000054537">
    <property type="component" value="Unassembled WGS sequence"/>
</dbReference>
<name>A0A0A6UG28_ACTUT</name>
<reference evidence="2 3" key="1">
    <citation type="submission" date="2014-10" db="EMBL/GenBank/DDBJ databases">
        <title>Draft genome sequence of Actinoplanes utahensis NRRL 12052.</title>
        <authorList>
            <person name="Velasco-Bucheli B."/>
            <person name="del Cerro C."/>
            <person name="Hormigo D."/>
            <person name="Garcia J.L."/>
            <person name="Acebal C."/>
            <person name="Arroyo M."/>
            <person name="de la Mata I."/>
        </authorList>
    </citation>
    <scope>NUCLEOTIDE SEQUENCE [LARGE SCALE GENOMIC DNA]</scope>
    <source>
        <strain evidence="2 3">NRRL 12052</strain>
    </source>
</reference>
<dbReference type="STRING" id="1869.MB27_31160"/>
<evidence type="ECO:0000313" key="3">
    <source>
        <dbReference type="Proteomes" id="UP000054537"/>
    </source>
</evidence>
<feature type="transmembrane region" description="Helical" evidence="1">
    <location>
        <begin position="189"/>
        <end position="211"/>
    </location>
</feature>
<keyword evidence="3" id="KW-1185">Reference proteome</keyword>
<feature type="transmembrane region" description="Helical" evidence="1">
    <location>
        <begin position="218"/>
        <end position="245"/>
    </location>
</feature>
<proteinExistence type="predicted"/>
<accession>A0A0A6UG28</accession>
<organism evidence="2 3">
    <name type="scientific">Actinoplanes utahensis</name>
    <dbReference type="NCBI Taxonomy" id="1869"/>
    <lineage>
        <taxon>Bacteria</taxon>
        <taxon>Bacillati</taxon>
        <taxon>Actinomycetota</taxon>
        <taxon>Actinomycetes</taxon>
        <taxon>Micromonosporales</taxon>
        <taxon>Micromonosporaceae</taxon>
        <taxon>Actinoplanes</taxon>
    </lineage>
</organism>